<evidence type="ECO:0000313" key="6">
    <source>
        <dbReference type="EMBL" id="TCT38419.1"/>
    </source>
</evidence>
<evidence type="ECO:0000256" key="2">
    <source>
        <dbReference type="ARBA" id="ARBA00009149"/>
    </source>
</evidence>
<dbReference type="OrthoDB" id="1792985at2"/>
<comment type="function">
    <text evidence="1">Controls the length of the flagellar hook.</text>
</comment>
<dbReference type="InterPro" id="IPR052563">
    <property type="entry name" value="FliK"/>
</dbReference>
<evidence type="ECO:0000259" key="5">
    <source>
        <dbReference type="Pfam" id="PF02120"/>
    </source>
</evidence>
<dbReference type="AlphaFoldDB" id="A0A4V2V4C1"/>
<feature type="domain" description="Flagellar hook-length control protein-like C-terminal" evidence="5">
    <location>
        <begin position="341"/>
        <end position="422"/>
    </location>
</feature>
<dbReference type="Pfam" id="PF02120">
    <property type="entry name" value="Flg_hook"/>
    <property type="match status" value="1"/>
</dbReference>
<protein>
    <submittedName>
        <fullName evidence="6">Flagellar hook-length control protein FliK</fullName>
    </submittedName>
</protein>
<evidence type="ECO:0000256" key="1">
    <source>
        <dbReference type="ARBA" id="ARBA00003944"/>
    </source>
</evidence>
<feature type="compositionally biased region" description="Low complexity" evidence="4">
    <location>
        <begin position="1"/>
        <end position="17"/>
    </location>
</feature>
<dbReference type="EMBL" id="SMAS01000001">
    <property type="protein sequence ID" value="TCT38419.1"/>
    <property type="molecule type" value="Genomic_DNA"/>
</dbReference>
<sequence>MDVNANLLPVAPAANAAKEQPRDKQIDENQAPAVPFQAVLENQQLPEKNGDSAPTLNGSANETPLNQQISEQKQSDTATAASEKSTDAPLATDKIATTENQLAQKQQAENTLAQLNFRRDLNAQSPLQAELLTGKQGEEHALISQLKQAIDERIQAAANPQTSAEKPSATPFTQTLQQLTDVARNVTPFDDKTLAGAQLQLAGEADEPTLALMSKKEVGERRDQALFALDNPRTIPTKDLNQDAMSLGKKTPGTESLSQIASATAENTQNLQNSAKGAFSVQTESSAFNNTATPSVTHVAGIMATPSATPMPTATPAMPTPTMNLAAPFGTEAWQQQLSQQMLFFSRQGVSQAQIRLHPEELGSLNVHLRIEDNQAVMHFVSPHSHVRAAMESMMPVLRSALQESGIHLAQGSVGQDNFSGQSNAEQQSRQHDGQIQPTHPTMGAVGISESHASVSGVKLPTHQGGINTFA</sequence>
<dbReference type="GO" id="GO:0044780">
    <property type="term" value="P:bacterial-type flagellum assembly"/>
    <property type="evidence" value="ECO:0007669"/>
    <property type="project" value="InterPro"/>
</dbReference>
<dbReference type="GO" id="GO:0009424">
    <property type="term" value="C:bacterial-type flagellum hook"/>
    <property type="evidence" value="ECO:0007669"/>
    <property type="project" value="InterPro"/>
</dbReference>
<name>A0A4V2V4C1_9GAMM</name>
<dbReference type="PRINTS" id="PR01007">
    <property type="entry name" value="FLGHOOKFLIK"/>
</dbReference>
<dbReference type="Gene3D" id="3.30.750.140">
    <property type="match status" value="1"/>
</dbReference>
<feature type="region of interest" description="Disordered" evidence="4">
    <location>
        <begin position="1"/>
        <end position="91"/>
    </location>
</feature>
<dbReference type="PANTHER" id="PTHR37533:SF2">
    <property type="entry name" value="FLAGELLAR HOOK-LENGTH CONTROL PROTEIN"/>
    <property type="match status" value="1"/>
</dbReference>
<dbReference type="RefSeq" id="WP_132494663.1">
    <property type="nucleotide sequence ID" value="NZ_SMAS01000001.1"/>
</dbReference>
<evidence type="ECO:0000256" key="4">
    <source>
        <dbReference type="SAM" id="MobiDB-lite"/>
    </source>
</evidence>
<feature type="compositionally biased region" description="Polar residues" evidence="4">
    <location>
        <begin position="40"/>
        <end position="83"/>
    </location>
</feature>
<organism evidence="6 7">
    <name type="scientific">Providencia alcalifaciens</name>
    <dbReference type="NCBI Taxonomy" id="126385"/>
    <lineage>
        <taxon>Bacteria</taxon>
        <taxon>Pseudomonadati</taxon>
        <taxon>Pseudomonadota</taxon>
        <taxon>Gammaproteobacteria</taxon>
        <taxon>Enterobacterales</taxon>
        <taxon>Morganellaceae</taxon>
        <taxon>Providencia</taxon>
    </lineage>
</organism>
<dbReference type="InterPro" id="IPR038610">
    <property type="entry name" value="FliK-like_C_sf"/>
</dbReference>
<accession>A0A4V2V4C1</accession>
<feature type="compositionally biased region" description="Polar residues" evidence="4">
    <location>
        <begin position="413"/>
        <end position="440"/>
    </location>
</feature>
<keyword evidence="6" id="KW-0966">Cell projection</keyword>
<dbReference type="InterPro" id="IPR021136">
    <property type="entry name" value="Flagellar_hook_control-like_C"/>
</dbReference>
<dbReference type="CDD" id="cd17470">
    <property type="entry name" value="T3SS_Flik_C"/>
    <property type="match status" value="1"/>
</dbReference>
<comment type="similarity">
    <text evidence="2">Belongs to the FliK family.</text>
</comment>
<dbReference type="Proteomes" id="UP000295055">
    <property type="component" value="Unassembled WGS sequence"/>
</dbReference>
<reference evidence="6 7" key="1">
    <citation type="submission" date="2019-03" db="EMBL/GenBank/DDBJ databases">
        <title>Genomic analyses of the natural microbiome of Caenorhabditis elegans.</title>
        <authorList>
            <person name="Samuel B."/>
        </authorList>
    </citation>
    <scope>NUCLEOTIDE SEQUENCE [LARGE SCALE GENOMIC DNA]</scope>
    <source>
        <strain evidence="6 7">JUb102</strain>
    </source>
</reference>
<dbReference type="PANTHER" id="PTHR37533">
    <property type="entry name" value="FLAGELLAR HOOK-LENGTH CONTROL PROTEIN"/>
    <property type="match status" value="1"/>
</dbReference>
<feature type="region of interest" description="Disordered" evidence="4">
    <location>
        <begin position="412"/>
        <end position="446"/>
    </location>
</feature>
<keyword evidence="6" id="KW-0282">Flagellum</keyword>
<dbReference type="InterPro" id="IPR001635">
    <property type="entry name" value="Flag_hook_Flik"/>
</dbReference>
<evidence type="ECO:0000313" key="7">
    <source>
        <dbReference type="Proteomes" id="UP000295055"/>
    </source>
</evidence>
<proteinExistence type="inferred from homology"/>
<gene>
    <name evidence="6" type="ORF">EC835_101423</name>
</gene>
<comment type="caution">
    <text evidence="6">The sequence shown here is derived from an EMBL/GenBank/DDBJ whole genome shotgun (WGS) entry which is preliminary data.</text>
</comment>
<keyword evidence="6" id="KW-0969">Cilium</keyword>
<evidence type="ECO:0000256" key="3">
    <source>
        <dbReference type="ARBA" id="ARBA00022795"/>
    </source>
</evidence>
<keyword evidence="3" id="KW-1005">Bacterial flagellum biogenesis</keyword>